<evidence type="ECO:0000256" key="3">
    <source>
        <dbReference type="ARBA" id="ARBA00022475"/>
    </source>
</evidence>
<comment type="subcellular location">
    <subcellularLocation>
        <location evidence="1">Cell membrane</location>
        <topology evidence="1">Multi-pass membrane protein</topology>
    </subcellularLocation>
</comment>
<feature type="transmembrane region" description="Helical" evidence="7">
    <location>
        <begin position="256"/>
        <end position="279"/>
    </location>
</feature>
<dbReference type="PANTHER" id="PTHR23517:SF2">
    <property type="entry name" value="MULTIDRUG RESISTANCE PROTEIN MDTH"/>
    <property type="match status" value="1"/>
</dbReference>
<feature type="transmembrane region" description="Helical" evidence="7">
    <location>
        <begin position="150"/>
        <end position="171"/>
    </location>
</feature>
<keyword evidence="3" id="KW-1003">Cell membrane</keyword>
<dbReference type="EMBL" id="PTIX01000001">
    <property type="protein sequence ID" value="PPK71291.1"/>
    <property type="molecule type" value="Genomic_DNA"/>
</dbReference>
<dbReference type="GO" id="GO:0005886">
    <property type="term" value="C:plasma membrane"/>
    <property type="evidence" value="ECO:0007669"/>
    <property type="project" value="UniProtKB-SubCell"/>
</dbReference>
<feature type="transmembrane region" description="Helical" evidence="7">
    <location>
        <begin position="177"/>
        <end position="198"/>
    </location>
</feature>
<comment type="caution">
    <text evidence="9">The sequence shown here is derived from an EMBL/GenBank/DDBJ whole genome shotgun (WGS) entry which is preliminary data.</text>
</comment>
<dbReference type="CDD" id="cd17329">
    <property type="entry name" value="MFS_MdtH_MDR_like"/>
    <property type="match status" value="1"/>
</dbReference>
<name>A0A2S6H1I2_9PSEU</name>
<keyword evidence="6 7" id="KW-0472">Membrane</keyword>
<dbReference type="OrthoDB" id="5379144at2"/>
<feature type="domain" description="Major facilitator superfamily (MFS) profile" evidence="8">
    <location>
        <begin position="25"/>
        <end position="398"/>
    </location>
</feature>
<dbReference type="SUPFAM" id="SSF103473">
    <property type="entry name" value="MFS general substrate transporter"/>
    <property type="match status" value="1"/>
</dbReference>
<reference evidence="9 10" key="1">
    <citation type="submission" date="2018-02" db="EMBL/GenBank/DDBJ databases">
        <title>Genomic Encyclopedia of Archaeal and Bacterial Type Strains, Phase II (KMG-II): from individual species to whole genera.</title>
        <authorList>
            <person name="Goeker M."/>
        </authorList>
    </citation>
    <scope>NUCLEOTIDE SEQUENCE [LARGE SCALE GENOMIC DNA]</scope>
    <source>
        <strain evidence="9 10">YU 961-1</strain>
    </source>
</reference>
<evidence type="ECO:0000256" key="1">
    <source>
        <dbReference type="ARBA" id="ARBA00004651"/>
    </source>
</evidence>
<evidence type="ECO:0000256" key="7">
    <source>
        <dbReference type="SAM" id="Phobius"/>
    </source>
</evidence>
<dbReference type="PROSITE" id="PS50850">
    <property type="entry name" value="MFS"/>
    <property type="match status" value="1"/>
</dbReference>
<sequence>MSGESTRRRGVRGWVVAQVGGLPRQFWVLWGGTLVNRLGTMVEPFLALYLTGVRHLPLITVGVVLVVFGCGSFVSHLLGGWLADRIGRRATLTGGMVAAALSLVALGYAESLAGIVVAVFAVGATMDMYRPASAAAVSDVVPSRDQPRAFGLLYWAVNMGFAIAMVIGGALAREGFYLLFLANALTCLVFAVLIWRAVPKTAARPPAHTGSYLTVLKDGTMVAYTLVVFAFAAVHVQSITTLPLAMGATGLSPSDYGLAIGINGVIVLVLQPLIVGPLAARDHSRVVAVGMALLGAGFGLATLAGVTWQYMASVAVWTVGEVVFMTVAQTIVADLSPPELRGRYNGVHGVAWSAANMLGPLAGTWLLHDFGSTTLWLTCLGTGLAGATGQLLLRPTIRRRAGSARQAVLV</sequence>
<feature type="transmembrane region" description="Helical" evidence="7">
    <location>
        <begin position="286"/>
        <end position="308"/>
    </location>
</feature>
<organism evidence="9 10">
    <name type="scientific">Actinokineospora auranticolor</name>
    <dbReference type="NCBI Taxonomy" id="155976"/>
    <lineage>
        <taxon>Bacteria</taxon>
        <taxon>Bacillati</taxon>
        <taxon>Actinomycetota</taxon>
        <taxon>Actinomycetes</taxon>
        <taxon>Pseudonocardiales</taxon>
        <taxon>Pseudonocardiaceae</taxon>
        <taxon>Actinokineospora</taxon>
    </lineage>
</organism>
<evidence type="ECO:0000256" key="6">
    <source>
        <dbReference type="ARBA" id="ARBA00023136"/>
    </source>
</evidence>
<keyword evidence="2" id="KW-0813">Transport</keyword>
<dbReference type="InterPro" id="IPR050171">
    <property type="entry name" value="MFS_Transporters"/>
</dbReference>
<dbReference type="PANTHER" id="PTHR23517">
    <property type="entry name" value="RESISTANCE PROTEIN MDTM, PUTATIVE-RELATED-RELATED"/>
    <property type="match status" value="1"/>
</dbReference>
<keyword evidence="10" id="KW-1185">Reference proteome</keyword>
<protein>
    <submittedName>
        <fullName evidence="9">Putative MFS family arabinose efflux permease</fullName>
    </submittedName>
</protein>
<dbReference type="InterPro" id="IPR011701">
    <property type="entry name" value="MFS"/>
</dbReference>
<proteinExistence type="predicted"/>
<feature type="transmembrane region" description="Helical" evidence="7">
    <location>
        <begin position="219"/>
        <end position="236"/>
    </location>
</feature>
<dbReference type="InterPro" id="IPR020846">
    <property type="entry name" value="MFS_dom"/>
</dbReference>
<accession>A0A2S6H1I2</accession>
<dbReference type="Proteomes" id="UP000239203">
    <property type="component" value="Unassembled WGS sequence"/>
</dbReference>
<dbReference type="InterPro" id="IPR005829">
    <property type="entry name" value="Sugar_transporter_CS"/>
</dbReference>
<evidence type="ECO:0000313" key="9">
    <source>
        <dbReference type="EMBL" id="PPK71291.1"/>
    </source>
</evidence>
<dbReference type="InterPro" id="IPR036259">
    <property type="entry name" value="MFS_trans_sf"/>
</dbReference>
<evidence type="ECO:0000256" key="5">
    <source>
        <dbReference type="ARBA" id="ARBA00022989"/>
    </source>
</evidence>
<evidence type="ECO:0000313" key="10">
    <source>
        <dbReference type="Proteomes" id="UP000239203"/>
    </source>
</evidence>
<gene>
    <name evidence="9" type="ORF">CLV40_101480</name>
</gene>
<evidence type="ECO:0000256" key="4">
    <source>
        <dbReference type="ARBA" id="ARBA00022692"/>
    </source>
</evidence>
<feature type="transmembrane region" description="Helical" evidence="7">
    <location>
        <begin position="56"/>
        <end position="78"/>
    </location>
</feature>
<dbReference type="Pfam" id="PF07690">
    <property type="entry name" value="MFS_1"/>
    <property type="match status" value="1"/>
</dbReference>
<dbReference type="Gene3D" id="1.20.1250.20">
    <property type="entry name" value="MFS general substrate transporter like domains"/>
    <property type="match status" value="1"/>
</dbReference>
<keyword evidence="4 7" id="KW-0812">Transmembrane</keyword>
<evidence type="ECO:0000256" key="2">
    <source>
        <dbReference type="ARBA" id="ARBA00022448"/>
    </source>
</evidence>
<dbReference type="GO" id="GO:0022857">
    <property type="term" value="F:transmembrane transporter activity"/>
    <property type="evidence" value="ECO:0007669"/>
    <property type="project" value="InterPro"/>
</dbReference>
<dbReference type="PROSITE" id="PS00216">
    <property type="entry name" value="SUGAR_TRANSPORT_1"/>
    <property type="match status" value="1"/>
</dbReference>
<evidence type="ECO:0000259" key="8">
    <source>
        <dbReference type="PROSITE" id="PS50850"/>
    </source>
</evidence>
<keyword evidence="5 7" id="KW-1133">Transmembrane helix</keyword>
<dbReference type="AlphaFoldDB" id="A0A2S6H1I2"/>
<feature type="transmembrane region" description="Helical" evidence="7">
    <location>
        <begin position="373"/>
        <end position="393"/>
    </location>
</feature>